<proteinExistence type="predicted"/>
<name>A0ABP6YZE7_9ACTN</name>
<dbReference type="RefSeq" id="WP_231488358.1">
    <property type="nucleotide sequence ID" value="NZ_BAAAZO010000001.1"/>
</dbReference>
<sequence>MEIEERRSPAAHGRGVALLGVAVVVALTGWLAWRHLSGAPAQASEPTPTVATVTQGPFSVRISLKASVTREDPVAVDTGGRDIAWTAFNGKTVYRGGVLGRSRIGSRARELTAKLAETRRDRDAQRDLAVLALADADRDIRSARRALLHIEGPGRTDAEEAVDAARDAREKLLITLNHRDAESTAGIQSLEKKVKSAQQRHRVTAPATGVFAMRGPKAFITADRYTLAASLSPEEAYRAMLLANGDALVGVARIPAGPTDFTCDTVKITQAVEDTGPARAVCQVPRRVRLVHDLDGTLEVTLWHTDDAVLVDAGAIENYDPAKGVGYVVLAASRARKKIEAGPSDGRQVVVLGGLTAGDQVMVD</sequence>
<keyword evidence="1" id="KW-1133">Transmembrane helix</keyword>
<keyword evidence="3" id="KW-1185">Reference proteome</keyword>
<feature type="transmembrane region" description="Helical" evidence="1">
    <location>
        <begin position="12"/>
        <end position="33"/>
    </location>
</feature>
<keyword evidence="1" id="KW-0472">Membrane</keyword>
<protein>
    <recommendedName>
        <fullName evidence="4">HlyD family efflux transporter periplasmic adaptor subunit</fullName>
    </recommendedName>
</protein>
<evidence type="ECO:0008006" key="4">
    <source>
        <dbReference type="Google" id="ProtNLM"/>
    </source>
</evidence>
<keyword evidence="1" id="KW-0812">Transmembrane</keyword>
<evidence type="ECO:0000313" key="2">
    <source>
        <dbReference type="EMBL" id="GAA3593305.1"/>
    </source>
</evidence>
<reference evidence="3" key="1">
    <citation type="journal article" date="2019" name="Int. J. Syst. Evol. Microbiol.">
        <title>The Global Catalogue of Microorganisms (GCM) 10K type strain sequencing project: providing services to taxonomists for standard genome sequencing and annotation.</title>
        <authorList>
            <consortium name="The Broad Institute Genomics Platform"/>
            <consortium name="The Broad Institute Genome Sequencing Center for Infectious Disease"/>
            <person name="Wu L."/>
            <person name="Ma J."/>
        </authorList>
    </citation>
    <scope>NUCLEOTIDE SEQUENCE [LARGE SCALE GENOMIC DNA]</scope>
    <source>
        <strain evidence="3">JCM 16902</strain>
    </source>
</reference>
<dbReference type="EMBL" id="BAAAZO010000001">
    <property type="protein sequence ID" value="GAA3593305.1"/>
    <property type="molecule type" value="Genomic_DNA"/>
</dbReference>
<gene>
    <name evidence="2" type="ORF">GCM10022223_05250</name>
</gene>
<organism evidence="2 3">
    <name type="scientific">Kineosporia mesophila</name>
    <dbReference type="NCBI Taxonomy" id="566012"/>
    <lineage>
        <taxon>Bacteria</taxon>
        <taxon>Bacillati</taxon>
        <taxon>Actinomycetota</taxon>
        <taxon>Actinomycetes</taxon>
        <taxon>Kineosporiales</taxon>
        <taxon>Kineosporiaceae</taxon>
        <taxon>Kineosporia</taxon>
    </lineage>
</organism>
<comment type="caution">
    <text evidence="2">The sequence shown here is derived from an EMBL/GenBank/DDBJ whole genome shotgun (WGS) entry which is preliminary data.</text>
</comment>
<accession>A0ABP6YZE7</accession>
<dbReference type="Proteomes" id="UP001501074">
    <property type="component" value="Unassembled WGS sequence"/>
</dbReference>
<dbReference type="Gene3D" id="2.40.420.20">
    <property type="match status" value="1"/>
</dbReference>
<evidence type="ECO:0000313" key="3">
    <source>
        <dbReference type="Proteomes" id="UP001501074"/>
    </source>
</evidence>
<evidence type="ECO:0000256" key="1">
    <source>
        <dbReference type="SAM" id="Phobius"/>
    </source>
</evidence>